<evidence type="ECO:0000256" key="1">
    <source>
        <dbReference type="SAM" id="Phobius"/>
    </source>
</evidence>
<protein>
    <submittedName>
        <fullName evidence="2">Uncharacterized protein</fullName>
    </submittedName>
</protein>
<sequence>MGLVNWICLHLRVDVHSGTRTQYHSLKTPPKFFISFSFFSFKIYFTGLYSLNNIFKP</sequence>
<keyword evidence="1" id="KW-0812">Transmembrane</keyword>
<feature type="transmembrane region" description="Helical" evidence="1">
    <location>
        <begin position="32"/>
        <end position="51"/>
    </location>
</feature>
<organism evidence="2 3">
    <name type="scientific">Schistosoma margrebowiei</name>
    <dbReference type="NCBI Taxonomy" id="48269"/>
    <lineage>
        <taxon>Eukaryota</taxon>
        <taxon>Metazoa</taxon>
        <taxon>Spiralia</taxon>
        <taxon>Lophotrochozoa</taxon>
        <taxon>Platyhelminthes</taxon>
        <taxon>Trematoda</taxon>
        <taxon>Digenea</taxon>
        <taxon>Strigeidida</taxon>
        <taxon>Schistosomatoidea</taxon>
        <taxon>Schistosomatidae</taxon>
        <taxon>Schistosoma</taxon>
    </lineage>
</organism>
<keyword evidence="3" id="KW-1185">Reference proteome</keyword>
<name>A0A3P8CGG9_9TREM</name>
<dbReference type="Proteomes" id="UP000277204">
    <property type="component" value="Unassembled WGS sequence"/>
</dbReference>
<dbReference type="AlphaFoldDB" id="A0A3P8CGG9"/>
<evidence type="ECO:0000313" key="2">
    <source>
        <dbReference type="EMBL" id="VDP17545.1"/>
    </source>
</evidence>
<accession>A0A3P8CGG9</accession>
<dbReference type="EMBL" id="UZAI01016880">
    <property type="protein sequence ID" value="VDP17545.1"/>
    <property type="molecule type" value="Genomic_DNA"/>
</dbReference>
<keyword evidence="1" id="KW-1133">Transmembrane helix</keyword>
<gene>
    <name evidence="2" type="ORF">SMRZ_LOCUS15130</name>
</gene>
<reference evidence="2 3" key="1">
    <citation type="submission" date="2018-11" db="EMBL/GenBank/DDBJ databases">
        <authorList>
            <consortium name="Pathogen Informatics"/>
        </authorList>
    </citation>
    <scope>NUCLEOTIDE SEQUENCE [LARGE SCALE GENOMIC DNA]</scope>
    <source>
        <strain evidence="2 3">Zambia</strain>
    </source>
</reference>
<keyword evidence="1" id="KW-0472">Membrane</keyword>
<proteinExistence type="predicted"/>
<evidence type="ECO:0000313" key="3">
    <source>
        <dbReference type="Proteomes" id="UP000277204"/>
    </source>
</evidence>